<evidence type="ECO:0000256" key="7">
    <source>
        <dbReference type="SAM" id="Phobius"/>
    </source>
</evidence>
<feature type="transmembrane region" description="Helical" evidence="7">
    <location>
        <begin position="95"/>
        <end position="114"/>
    </location>
</feature>
<dbReference type="Pfam" id="PF00482">
    <property type="entry name" value="T2SSF"/>
    <property type="match status" value="1"/>
</dbReference>
<evidence type="ECO:0000256" key="3">
    <source>
        <dbReference type="ARBA" id="ARBA00022692"/>
    </source>
</evidence>
<proteinExistence type="predicted"/>
<evidence type="ECO:0000256" key="1">
    <source>
        <dbReference type="ARBA" id="ARBA00004651"/>
    </source>
</evidence>
<feature type="region of interest" description="Disordered" evidence="6">
    <location>
        <begin position="34"/>
        <end position="53"/>
    </location>
</feature>
<accession>A0A2P8CY91</accession>
<dbReference type="EMBL" id="PYGA01000024">
    <property type="protein sequence ID" value="PSK89938.1"/>
    <property type="molecule type" value="Genomic_DNA"/>
</dbReference>
<evidence type="ECO:0000256" key="2">
    <source>
        <dbReference type="ARBA" id="ARBA00022475"/>
    </source>
</evidence>
<dbReference type="Proteomes" id="UP000240542">
    <property type="component" value="Unassembled WGS sequence"/>
</dbReference>
<dbReference type="PANTHER" id="PTHR35007:SF1">
    <property type="entry name" value="PILUS ASSEMBLY PROTEIN"/>
    <property type="match status" value="1"/>
</dbReference>
<gene>
    <name evidence="9" type="ORF">CLV63_12442</name>
</gene>
<name>A0A2P8CY91_9ACTN</name>
<keyword evidence="4 7" id="KW-1133">Transmembrane helix</keyword>
<dbReference type="InterPro" id="IPR018076">
    <property type="entry name" value="T2SS_GspF_dom"/>
</dbReference>
<evidence type="ECO:0000313" key="10">
    <source>
        <dbReference type="Proteomes" id="UP000240542"/>
    </source>
</evidence>
<feature type="transmembrane region" description="Helical" evidence="7">
    <location>
        <begin position="120"/>
        <end position="138"/>
    </location>
</feature>
<evidence type="ECO:0000256" key="5">
    <source>
        <dbReference type="ARBA" id="ARBA00023136"/>
    </source>
</evidence>
<keyword evidence="5 7" id="KW-0472">Membrane</keyword>
<feature type="transmembrane region" description="Helical" evidence="7">
    <location>
        <begin position="275"/>
        <end position="295"/>
    </location>
</feature>
<keyword evidence="10" id="KW-1185">Reference proteome</keyword>
<evidence type="ECO:0000259" key="8">
    <source>
        <dbReference type="Pfam" id="PF00482"/>
    </source>
</evidence>
<dbReference type="AlphaFoldDB" id="A0A2P8CY91"/>
<dbReference type="RefSeq" id="WP_106585995.1">
    <property type="nucleotide sequence ID" value="NZ_PYGA01000024.1"/>
</dbReference>
<sequence>MSPLLLAAAGGAVFAAGVWVLLALRFARPRLAELLTDPPPSPPPRTSTSGSDGWTARLGAAGAPALSALGLPTARTGTRLAVCERDVAGYLAEKTTTGLLGVVVPPLLGAVLLLGGINTASLYGLTVWALFAAVAWFAPDLSLRDAAAKRRTAMRHTVAVFADLVVIALAGGAGVTGALHDAAQSSTSPAMTRIRTALRAAAVRREPPWQALRALGERYDVAEFAELAASLQLAGADGARVRASLAAKSKSLRAQHLAALDADAQSATERMSLPVVLLFAGFLLLIGFPALSLILTSL</sequence>
<evidence type="ECO:0000256" key="4">
    <source>
        <dbReference type="ARBA" id="ARBA00022989"/>
    </source>
</evidence>
<feature type="domain" description="Type II secretion system protein GspF" evidence="8">
    <location>
        <begin position="161"/>
        <end position="289"/>
    </location>
</feature>
<dbReference type="GO" id="GO:0005886">
    <property type="term" value="C:plasma membrane"/>
    <property type="evidence" value="ECO:0007669"/>
    <property type="project" value="UniProtKB-SubCell"/>
</dbReference>
<feature type="transmembrane region" description="Helical" evidence="7">
    <location>
        <begin position="158"/>
        <end position="179"/>
    </location>
</feature>
<organism evidence="9 10">
    <name type="scientific">Murinocardiopsis flavida</name>
    <dbReference type="NCBI Taxonomy" id="645275"/>
    <lineage>
        <taxon>Bacteria</taxon>
        <taxon>Bacillati</taxon>
        <taxon>Actinomycetota</taxon>
        <taxon>Actinomycetes</taxon>
        <taxon>Streptosporangiales</taxon>
        <taxon>Nocardiopsidaceae</taxon>
        <taxon>Murinocardiopsis</taxon>
    </lineage>
</organism>
<protein>
    <submittedName>
        <fullName evidence="9">Type II secretion system (T2SS) protein F</fullName>
    </submittedName>
</protein>
<keyword evidence="2" id="KW-1003">Cell membrane</keyword>
<dbReference type="PANTHER" id="PTHR35007">
    <property type="entry name" value="INTEGRAL MEMBRANE PROTEIN-RELATED"/>
    <property type="match status" value="1"/>
</dbReference>
<reference evidence="9 10" key="1">
    <citation type="submission" date="2018-03" db="EMBL/GenBank/DDBJ databases">
        <title>Genomic Encyclopedia of Archaeal and Bacterial Type Strains, Phase II (KMG-II): from individual species to whole genera.</title>
        <authorList>
            <person name="Goeker M."/>
        </authorList>
    </citation>
    <scope>NUCLEOTIDE SEQUENCE [LARGE SCALE GENOMIC DNA]</scope>
    <source>
        <strain evidence="9 10">DSM 45312</strain>
    </source>
</reference>
<dbReference type="OrthoDB" id="5243064at2"/>
<evidence type="ECO:0000256" key="6">
    <source>
        <dbReference type="SAM" id="MobiDB-lite"/>
    </source>
</evidence>
<keyword evidence="3 7" id="KW-0812">Transmembrane</keyword>
<comment type="caution">
    <text evidence="9">The sequence shown here is derived from an EMBL/GenBank/DDBJ whole genome shotgun (WGS) entry which is preliminary data.</text>
</comment>
<comment type="subcellular location">
    <subcellularLocation>
        <location evidence="1">Cell membrane</location>
        <topology evidence="1">Multi-pass membrane protein</topology>
    </subcellularLocation>
</comment>
<evidence type="ECO:0000313" key="9">
    <source>
        <dbReference type="EMBL" id="PSK89938.1"/>
    </source>
</evidence>